<dbReference type="EMBL" id="CASHSV030000409">
    <property type="protein sequence ID" value="CAJ2663575.1"/>
    <property type="molecule type" value="Genomic_DNA"/>
</dbReference>
<dbReference type="Proteomes" id="UP001177021">
    <property type="component" value="Unassembled WGS sequence"/>
</dbReference>
<protein>
    <submittedName>
        <fullName evidence="1">Uncharacterized protein</fullName>
    </submittedName>
</protein>
<reference evidence="1" key="1">
    <citation type="submission" date="2023-10" db="EMBL/GenBank/DDBJ databases">
        <authorList>
            <person name="Rodriguez Cubillos JULIANA M."/>
            <person name="De Vega J."/>
        </authorList>
    </citation>
    <scope>NUCLEOTIDE SEQUENCE</scope>
</reference>
<gene>
    <name evidence="1" type="ORF">MILVUS5_LOCUS28971</name>
</gene>
<accession>A0ACB0L423</accession>
<keyword evidence="2" id="KW-1185">Reference proteome</keyword>
<evidence type="ECO:0000313" key="2">
    <source>
        <dbReference type="Proteomes" id="UP001177021"/>
    </source>
</evidence>
<comment type="caution">
    <text evidence="1">The sequence shown here is derived from an EMBL/GenBank/DDBJ whole genome shotgun (WGS) entry which is preliminary data.</text>
</comment>
<proteinExistence type="predicted"/>
<evidence type="ECO:0000313" key="1">
    <source>
        <dbReference type="EMBL" id="CAJ2663575.1"/>
    </source>
</evidence>
<name>A0ACB0L423_TRIPR</name>
<organism evidence="1 2">
    <name type="scientific">Trifolium pratense</name>
    <name type="common">Red clover</name>
    <dbReference type="NCBI Taxonomy" id="57577"/>
    <lineage>
        <taxon>Eukaryota</taxon>
        <taxon>Viridiplantae</taxon>
        <taxon>Streptophyta</taxon>
        <taxon>Embryophyta</taxon>
        <taxon>Tracheophyta</taxon>
        <taxon>Spermatophyta</taxon>
        <taxon>Magnoliopsida</taxon>
        <taxon>eudicotyledons</taxon>
        <taxon>Gunneridae</taxon>
        <taxon>Pentapetalae</taxon>
        <taxon>rosids</taxon>
        <taxon>fabids</taxon>
        <taxon>Fabales</taxon>
        <taxon>Fabaceae</taxon>
        <taxon>Papilionoideae</taxon>
        <taxon>50 kb inversion clade</taxon>
        <taxon>NPAAA clade</taxon>
        <taxon>Hologalegina</taxon>
        <taxon>IRL clade</taxon>
        <taxon>Trifolieae</taxon>
        <taxon>Trifolium</taxon>
    </lineage>
</organism>
<sequence>MLLHVKLRQLYARFASNFGTDSGKRNPNNQMLGRPVSCNGGLQ</sequence>